<feature type="region of interest" description="Disordered" evidence="8">
    <location>
        <begin position="637"/>
        <end position="661"/>
    </location>
</feature>
<dbReference type="SUPFAM" id="SSF81324">
    <property type="entry name" value="Voltage-gated potassium channels"/>
    <property type="match status" value="1"/>
</dbReference>
<evidence type="ECO:0000256" key="2">
    <source>
        <dbReference type="ARBA" id="ARBA00022448"/>
    </source>
</evidence>
<gene>
    <name evidence="12" type="ORF">FCC1311_057422</name>
</gene>
<dbReference type="OrthoDB" id="497195at2759"/>
<keyword evidence="3 9" id="KW-0812">Transmembrane</keyword>
<keyword evidence="2" id="KW-0813">Transport</keyword>
<keyword evidence="10" id="KW-0732">Signal</keyword>
<feature type="transmembrane region" description="Helical" evidence="9">
    <location>
        <begin position="767"/>
        <end position="791"/>
    </location>
</feature>
<feature type="chain" id="PRO_5015356290" evidence="10">
    <location>
        <begin position="32"/>
        <end position="1374"/>
    </location>
</feature>
<name>A0A2R5GMI7_9STRA</name>
<evidence type="ECO:0000313" key="12">
    <source>
        <dbReference type="EMBL" id="GBG29521.1"/>
    </source>
</evidence>
<organism evidence="12 13">
    <name type="scientific">Hondaea fermentalgiana</name>
    <dbReference type="NCBI Taxonomy" id="2315210"/>
    <lineage>
        <taxon>Eukaryota</taxon>
        <taxon>Sar</taxon>
        <taxon>Stramenopiles</taxon>
        <taxon>Bigyra</taxon>
        <taxon>Labyrinthulomycetes</taxon>
        <taxon>Thraustochytrida</taxon>
        <taxon>Thraustochytriidae</taxon>
        <taxon>Hondaea</taxon>
    </lineage>
</organism>
<dbReference type="GO" id="GO:0005249">
    <property type="term" value="F:voltage-gated potassium channel activity"/>
    <property type="evidence" value="ECO:0007669"/>
    <property type="project" value="InterPro"/>
</dbReference>
<feature type="transmembrane region" description="Helical" evidence="9">
    <location>
        <begin position="893"/>
        <end position="913"/>
    </location>
</feature>
<dbReference type="PANTHER" id="PTHR11537">
    <property type="entry name" value="VOLTAGE-GATED POTASSIUM CHANNEL"/>
    <property type="match status" value="1"/>
</dbReference>
<dbReference type="InterPro" id="IPR027359">
    <property type="entry name" value="Volt_channel_dom_sf"/>
</dbReference>
<evidence type="ECO:0000256" key="1">
    <source>
        <dbReference type="ARBA" id="ARBA00004141"/>
    </source>
</evidence>
<evidence type="ECO:0000256" key="3">
    <source>
        <dbReference type="ARBA" id="ARBA00022692"/>
    </source>
</evidence>
<reference evidence="12 13" key="1">
    <citation type="submission" date="2017-12" db="EMBL/GenBank/DDBJ databases">
        <title>Sequencing, de novo assembly and annotation of complete genome of a new Thraustochytrid species, strain FCC1311.</title>
        <authorList>
            <person name="Sedici K."/>
            <person name="Godart F."/>
            <person name="Aiese Cigliano R."/>
            <person name="Sanseverino W."/>
            <person name="Barakat M."/>
            <person name="Ortet P."/>
            <person name="Marechal E."/>
            <person name="Cagnac O."/>
            <person name="Amato A."/>
        </authorList>
    </citation>
    <scope>NUCLEOTIDE SEQUENCE [LARGE SCALE GENOMIC DNA]</scope>
</reference>
<evidence type="ECO:0000256" key="8">
    <source>
        <dbReference type="SAM" id="MobiDB-lite"/>
    </source>
</evidence>
<keyword evidence="6 9" id="KW-0472">Membrane</keyword>
<feature type="region of interest" description="Disordered" evidence="8">
    <location>
        <begin position="673"/>
        <end position="707"/>
    </location>
</feature>
<dbReference type="GO" id="GO:0001508">
    <property type="term" value="P:action potential"/>
    <property type="evidence" value="ECO:0007669"/>
    <property type="project" value="TreeGrafter"/>
</dbReference>
<dbReference type="PANTHER" id="PTHR11537:SF254">
    <property type="entry name" value="POTASSIUM VOLTAGE-GATED CHANNEL PROTEIN SHAB"/>
    <property type="match status" value="1"/>
</dbReference>
<feature type="domain" description="Potassium channel" evidence="11">
    <location>
        <begin position="900"/>
        <end position="977"/>
    </location>
</feature>
<comment type="subcellular location">
    <subcellularLocation>
        <location evidence="1">Membrane</location>
        <topology evidence="1">Multi-pass membrane protein</topology>
    </subcellularLocation>
</comment>
<accession>A0A2R5GMI7</accession>
<feature type="transmembrane region" description="Helical" evidence="9">
    <location>
        <begin position="925"/>
        <end position="942"/>
    </location>
</feature>
<evidence type="ECO:0000256" key="4">
    <source>
        <dbReference type="ARBA" id="ARBA00022989"/>
    </source>
</evidence>
<dbReference type="GO" id="GO:0008076">
    <property type="term" value="C:voltage-gated potassium channel complex"/>
    <property type="evidence" value="ECO:0007669"/>
    <property type="project" value="InterPro"/>
</dbReference>
<keyword evidence="13" id="KW-1185">Reference proteome</keyword>
<keyword evidence="5" id="KW-0406">Ion transport</keyword>
<evidence type="ECO:0000256" key="10">
    <source>
        <dbReference type="SAM" id="SignalP"/>
    </source>
</evidence>
<dbReference type="PRINTS" id="PR00169">
    <property type="entry name" value="KCHANNEL"/>
</dbReference>
<sequence>MARRRRPGGWEPWRVVLAALLVTGFSAPTGSQGFVKKESWAQPVVVDGLESCNPARIAFKERDYMSERTITKALAPKELSTPVLSVGSEWERRWESGARPSVITYTGKTIDFLDTCARWKTTLEGTTVCAEEFTDGQLRAFSLVMEERAEELFYSDYEDGITSCEFDVSEAPAVPHADYDDILSDDCYIFRIFQKPFPEDLRLLGYDVRRPQSIVASPKGLFLLWVEKLGENHSIIRVYDRTSQGMLPDELLNAGETLDSGRVQTNFSTQVTRRNAVYCGEDVILYEGVDATSGATSVFARYLSREGFPVETLAANVSLPVAAKVSDRVQTETEGRHICTAAWVHAESDAVTVMRFPSFESTILSAGDLVDDEFDAIVDISVAGDFLFAVMRDTSSNQHKVRYAQIADATQFTDVPNSTWHREISLSHRDSESALLYYLRGDQDDGTADQLRLLRFQTLEEATKQSPDGIQRVHCVVEAPALRESNVDTKRILDASIFEDTVVWIADLGSGGNLVIELLDLDKDNDGIFDILDEFPVNYGFTFDDDKDGYADEFDFIPYSGMNDDQVMYCIAAAFFSIVVLGILLHAKALKFSLAKRNEVQQLINELESPNEAQTGFGQRTSAVLRTNMNGSLAMESTATSMRVKPKESPPVVVRREEPDTSESSAFMFFGQQRSSSGNVQPGAEAERPAETIPHQHPMPVQKRQRTQAIRTSQIKKVARRISALAFALGTSQNKYAQSSDGGQSRESILQARQKAYDRNIERLQKIVGIAESLVTLLTITSIFVAVAPLIPYGGVEPQMTRVLIWIDVFGVGIFALELIIRGLTRDRKEFPTVYSFLRDSWYDVPALLTDIPLTVIWFPDYLRMFKAFRLFRLYRRFTQQAVFISLMVRKPMAYLASFVAVIIVSCTVFIKVFEQDEQEEFRDFSNVLWFALVTVTTVGYGDLKVTQVETQMLMFLLMLVGIGLISTLSAFCAELLVSVGLAEEMKQRMKQDLVRQSELLREGLFHISEPYNPISVALEDLYSAATFKNEAREARIFARAHGQQRPRGHVANVDAALDMDEERLAKTNAVQEQEERRWRAKNFDALAKHRSSALNVTVGMKAEVQLPIEKFMENAGGKFRINAISSQADLIRAVAKDTDQRMLLECLHFRRSVESAQTSGQDPLDLTPRTRLQFLLLRFMLHKPERGGVFNFMEMSEELADIIFEPSRPRSLPLEKLFAIEDHWTSLCEKVDVVQRPAFYYYDLSDPLHEKLKRIDEHLARYGIHRRSDYNELITELTILILLHERVRTVRWALRNLEYSSSASPADPVLEAVEPQTADMPFANVILTGNNPKEEEEGMDEDMDTSVASVFGMAGGGRRKSQLGVGLQFASSS</sequence>
<evidence type="ECO:0000256" key="5">
    <source>
        <dbReference type="ARBA" id="ARBA00023065"/>
    </source>
</evidence>
<proteinExistence type="predicted"/>
<protein>
    <submittedName>
        <fullName evidence="12">Potassium voltage-gated channel subfamily D member 2</fullName>
    </submittedName>
</protein>
<feature type="transmembrane region" description="Helical" evidence="9">
    <location>
        <begin position="566"/>
        <end position="587"/>
    </location>
</feature>
<evidence type="ECO:0000259" key="11">
    <source>
        <dbReference type="Pfam" id="PF07885"/>
    </source>
</evidence>
<evidence type="ECO:0000256" key="6">
    <source>
        <dbReference type="ARBA" id="ARBA00023136"/>
    </source>
</evidence>
<dbReference type="EMBL" id="BEYU01000059">
    <property type="protein sequence ID" value="GBG29521.1"/>
    <property type="molecule type" value="Genomic_DNA"/>
</dbReference>
<keyword evidence="7" id="KW-0407">Ion channel</keyword>
<comment type="caution">
    <text evidence="12">The sequence shown here is derived from an EMBL/GenBank/DDBJ whole genome shotgun (WGS) entry which is preliminary data.</text>
</comment>
<evidence type="ECO:0000313" key="13">
    <source>
        <dbReference type="Proteomes" id="UP000241890"/>
    </source>
</evidence>
<dbReference type="InParanoid" id="A0A2R5GMI7"/>
<keyword evidence="4 9" id="KW-1133">Transmembrane helix</keyword>
<feature type="signal peptide" evidence="10">
    <location>
        <begin position="1"/>
        <end position="31"/>
    </location>
</feature>
<dbReference type="Proteomes" id="UP000241890">
    <property type="component" value="Unassembled WGS sequence"/>
</dbReference>
<dbReference type="Gene3D" id="1.20.120.350">
    <property type="entry name" value="Voltage-gated potassium channels. Chain C"/>
    <property type="match status" value="1"/>
</dbReference>
<dbReference type="InterPro" id="IPR013099">
    <property type="entry name" value="K_chnl_dom"/>
</dbReference>
<evidence type="ECO:0000256" key="7">
    <source>
        <dbReference type="ARBA" id="ARBA00023303"/>
    </source>
</evidence>
<dbReference type="Gene3D" id="1.10.287.70">
    <property type="match status" value="1"/>
</dbReference>
<feature type="transmembrane region" description="Helical" evidence="9">
    <location>
        <begin position="803"/>
        <end position="821"/>
    </location>
</feature>
<evidence type="ECO:0000256" key="9">
    <source>
        <dbReference type="SAM" id="Phobius"/>
    </source>
</evidence>
<feature type="transmembrane region" description="Helical" evidence="9">
    <location>
        <begin position="954"/>
        <end position="982"/>
    </location>
</feature>
<dbReference type="InterPro" id="IPR028325">
    <property type="entry name" value="VG_K_chnl"/>
</dbReference>
<dbReference type="Pfam" id="PF07885">
    <property type="entry name" value="Ion_trans_2"/>
    <property type="match status" value="1"/>
</dbReference>